<dbReference type="SMART" id="SM00052">
    <property type="entry name" value="EAL"/>
    <property type="match status" value="1"/>
</dbReference>
<proteinExistence type="predicted"/>
<dbReference type="PANTHER" id="PTHR33525:SF4">
    <property type="entry name" value="CYCLIC DI-GMP PHOSPHODIESTERASE CDGJ"/>
    <property type="match status" value="1"/>
</dbReference>
<dbReference type="PROSITE" id="PS51833">
    <property type="entry name" value="HDOD"/>
    <property type="match status" value="1"/>
</dbReference>
<dbReference type="AlphaFoldDB" id="A0A0D8HCJ1"/>
<protein>
    <submittedName>
        <fullName evidence="3">EAL domain protein</fullName>
    </submittedName>
</protein>
<reference evidence="3 4" key="1">
    <citation type="submission" date="2015-01" db="EMBL/GenBank/DDBJ databases">
        <title>Draft genome of the acidophilic iron oxidizer Acidithrix ferrooxidans strain Py-F3.</title>
        <authorList>
            <person name="Poehlein A."/>
            <person name="Eisen S."/>
            <person name="Schloemann M."/>
            <person name="Johnson B.D."/>
            <person name="Daniel R."/>
            <person name="Muehling M."/>
        </authorList>
    </citation>
    <scope>NUCLEOTIDE SEQUENCE [LARGE SCALE GENOMIC DNA]</scope>
    <source>
        <strain evidence="3 4">Py-F3</strain>
    </source>
</reference>
<evidence type="ECO:0000259" key="2">
    <source>
        <dbReference type="PROSITE" id="PS51833"/>
    </source>
</evidence>
<dbReference type="Gene3D" id="1.10.3210.10">
    <property type="entry name" value="Hypothetical protein af1432"/>
    <property type="match status" value="1"/>
</dbReference>
<dbReference type="PIRSF" id="PIRSF003180">
    <property type="entry name" value="DiGMPpdiest_YuxH"/>
    <property type="match status" value="1"/>
</dbReference>
<feature type="domain" description="HDOD" evidence="2">
    <location>
        <begin position="214"/>
        <end position="400"/>
    </location>
</feature>
<dbReference type="SUPFAM" id="SSF109604">
    <property type="entry name" value="HD-domain/PDEase-like"/>
    <property type="match status" value="1"/>
</dbReference>
<comment type="caution">
    <text evidence="3">The sequence shown here is derived from an EMBL/GenBank/DDBJ whole genome shotgun (WGS) entry which is preliminary data.</text>
</comment>
<evidence type="ECO:0000259" key="1">
    <source>
        <dbReference type="PROSITE" id="PS50883"/>
    </source>
</evidence>
<dbReference type="InterPro" id="IPR014408">
    <property type="entry name" value="dGMP_Pdiesterase_EAL/HD-GYP"/>
</dbReference>
<dbReference type="EMBL" id="JXYS01000155">
    <property type="protein sequence ID" value="KJF15507.1"/>
    <property type="molecule type" value="Genomic_DNA"/>
</dbReference>
<organism evidence="3 4">
    <name type="scientific">Acidithrix ferrooxidans</name>
    <dbReference type="NCBI Taxonomy" id="1280514"/>
    <lineage>
        <taxon>Bacteria</taxon>
        <taxon>Bacillati</taxon>
        <taxon>Actinomycetota</taxon>
        <taxon>Acidimicrobiia</taxon>
        <taxon>Acidimicrobiales</taxon>
        <taxon>Acidimicrobiaceae</taxon>
        <taxon>Acidithrix</taxon>
    </lineage>
</organism>
<keyword evidence="4" id="KW-1185">Reference proteome</keyword>
<dbReference type="InterPro" id="IPR035919">
    <property type="entry name" value="EAL_sf"/>
</dbReference>
<dbReference type="Gene3D" id="3.20.20.450">
    <property type="entry name" value="EAL domain"/>
    <property type="match status" value="1"/>
</dbReference>
<evidence type="ECO:0000313" key="4">
    <source>
        <dbReference type="Proteomes" id="UP000032360"/>
    </source>
</evidence>
<dbReference type="SUPFAM" id="SSF141868">
    <property type="entry name" value="EAL domain-like"/>
    <property type="match status" value="1"/>
</dbReference>
<dbReference type="PANTHER" id="PTHR33525">
    <property type="match status" value="1"/>
</dbReference>
<name>A0A0D8HCJ1_9ACTN</name>
<gene>
    <name evidence="3" type="ORF">AXFE_36530</name>
</gene>
<dbReference type="InterPro" id="IPR013976">
    <property type="entry name" value="HDOD"/>
</dbReference>
<sequence>MDSFAHAHMDQTAVSNESILARQPIFDRLLEVVGYELLFRGRLKGSPMASQDKGDLMTAQLMVDAFVLGIERITGEALLFLNADHRIIAGEVPIVFPPDRTVLEIPRTILQDDELAIALRRLSNEGFLLALDDFEWFDGVEKLLEVVDFIKVDIQRWSDDEITELIRVAKIFHINTIALKVETWEELERFTEMGFSFFQGYVLSRPQLIEGRTLAPANLTNIRLAAELNKPASTLDEVACIVQRDPALAYRVLQGASEGSFYGMKRSIRSLNEAIALLGWRRLQTWVTLMLLVEPANIPDQRIATALIRARLCEQLAIFVDPELANAAYTTGLLSSLDLLLGVPVQEVLAGLPIDPEVASAALFLEGDLGKILAEAEFLQLGFLGSGELEDDFASQHNIPISKLQLVYLDAVEWGDQMTRALVSSILA</sequence>
<feature type="domain" description="EAL" evidence="1">
    <location>
        <begin position="1"/>
        <end position="220"/>
    </location>
</feature>
<dbReference type="Pfam" id="PF08668">
    <property type="entry name" value="HDOD"/>
    <property type="match status" value="1"/>
</dbReference>
<evidence type="ECO:0000313" key="3">
    <source>
        <dbReference type="EMBL" id="KJF15507.1"/>
    </source>
</evidence>
<dbReference type="STRING" id="1280514.AXFE_36530"/>
<dbReference type="Proteomes" id="UP000032360">
    <property type="component" value="Unassembled WGS sequence"/>
</dbReference>
<dbReference type="Pfam" id="PF00563">
    <property type="entry name" value="EAL"/>
    <property type="match status" value="1"/>
</dbReference>
<dbReference type="InterPro" id="IPR052340">
    <property type="entry name" value="RNase_Y/CdgJ"/>
</dbReference>
<accession>A0A0D8HCJ1</accession>
<dbReference type="PROSITE" id="PS50883">
    <property type="entry name" value="EAL"/>
    <property type="match status" value="1"/>
</dbReference>
<dbReference type="InterPro" id="IPR001633">
    <property type="entry name" value="EAL_dom"/>
</dbReference>